<dbReference type="EMBL" id="WJEC01007664">
    <property type="protein sequence ID" value="KAF7469298.1"/>
    <property type="molecule type" value="Genomic_DNA"/>
</dbReference>
<dbReference type="EMBL" id="CABDUW010000090">
    <property type="protein sequence ID" value="VTJ57953.1"/>
    <property type="molecule type" value="Genomic_DNA"/>
</dbReference>
<proteinExistence type="predicted"/>
<evidence type="ECO:0000313" key="2">
    <source>
        <dbReference type="EMBL" id="KAF7469298.1"/>
    </source>
</evidence>
<sequence length="206" mass="23415">MEAYGEGHPGHCFAEPEAQEPDREAYNPWLYKHLNSPFTYLEDFPGLVHFIYVDRTTGQMVAPSLSSSEKTSSELGKGPLAAFVKAKVWALVRLARRYLQKGYTTLLFHEGDFCCSYFLWFENDMGYKLQMIEVPVLSDDSVPIGVLGGDYYRKLLRYYSKSHPTEAIRCYELLALHLSVIPTNLLVQQASQLARRLGEASRVPLP</sequence>
<evidence type="ECO:0000259" key="1">
    <source>
        <dbReference type="Pfam" id="PF19038"/>
    </source>
</evidence>
<dbReference type="GO" id="GO:1903232">
    <property type="term" value="P:melanosome assembly"/>
    <property type="evidence" value="ECO:0007669"/>
    <property type="project" value="TreeGrafter"/>
</dbReference>
<accession>A0A5E4AKI6</accession>
<name>A0A5E4AKI6_MARMO</name>
<dbReference type="Pfam" id="PF19038">
    <property type="entry name" value="Fuz_longin_3"/>
    <property type="match status" value="1"/>
</dbReference>
<dbReference type="PANTHER" id="PTHR12761">
    <property type="entry name" value="HERMANSKY-PUDLAK SYNDROME PROTEIN 1"/>
    <property type="match status" value="1"/>
</dbReference>
<dbReference type="AlphaFoldDB" id="A0A5E4AKI6"/>
<dbReference type="InterPro" id="IPR026053">
    <property type="entry name" value="HPS1"/>
</dbReference>
<gene>
    <name evidence="2" type="ORF">GHT09_019447</name>
    <name evidence="3" type="ORF">MONAX_5E000104</name>
</gene>
<organism evidence="3">
    <name type="scientific">Marmota monax</name>
    <name type="common">Woodchuck</name>
    <dbReference type="NCBI Taxonomy" id="9995"/>
    <lineage>
        <taxon>Eukaryota</taxon>
        <taxon>Metazoa</taxon>
        <taxon>Chordata</taxon>
        <taxon>Craniata</taxon>
        <taxon>Vertebrata</taxon>
        <taxon>Euteleostomi</taxon>
        <taxon>Mammalia</taxon>
        <taxon>Eutheria</taxon>
        <taxon>Euarchontoglires</taxon>
        <taxon>Glires</taxon>
        <taxon>Rodentia</taxon>
        <taxon>Sciuromorpha</taxon>
        <taxon>Sciuridae</taxon>
        <taxon>Xerinae</taxon>
        <taxon>Marmotini</taxon>
        <taxon>Marmota</taxon>
    </lineage>
</organism>
<dbReference type="GO" id="GO:0005085">
    <property type="term" value="F:guanyl-nucleotide exchange factor activity"/>
    <property type="evidence" value="ECO:0007669"/>
    <property type="project" value="TreeGrafter"/>
</dbReference>
<dbReference type="GO" id="GO:0016192">
    <property type="term" value="P:vesicle-mediated transport"/>
    <property type="evidence" value="ECO:0007669"/>
    <property type="project" value="InterPro"/>
</dbReference>
<dbReference type="PANTHER" id="PTHR12761:SF1">
    <property type="entry name" value="BLOC-3 COMPLEX MEMBER HPS1"/>
    <property type="match status" value="1"/>
</dbReference>
<feature type="domain" description="FUZ/MON1/HPS1 third Longin" evidence="1">
    <location>
        <begin position="46"/>
        <end position="198"/>
    </location>
</feature>
<reference evidence="2" key="2">
    <citation type="submission" date="2020-08" db="EMBL/GenBank/DDBJ databases">
        <authorList>
            <person name="Shumante A."/>
            <person name="Zimin A.V."/>
            <person name="Puiu D."/>
            <person name="Salzberg S.L."/>
        </authorList>
    </citation>
    <scope>NUCLEOTIDE SEQUENCE</scope>
    <source>
        <strain evidence="2">WC2-LM</strain>
        <tissue evidence="2">Liver</tissue>
    </source>
</reference>
<dbReference type="InterPro" id="IPR043970">
    <property type="entry name" value="FUZ/MON1/HPS1_longin_3"/>
</dbReference>
<protein>
    <recommendedName>
        <fullName evidence="1">FUZ/MON1/HPS1 third Longin domain-containing protein</fullName>
    </recommendedName>
</protein>
<evidence type="ECO:0000313" key="3">
    <source>
        <dbReference type="EMBL" id="VTJ57953.1"/>
    </source>
</evidence>
<reference evidence="3" key="1">
    <citation type="submission" date="2019-04" db="EMBL/GenBank/DDBJ databases">
        <authorList>
            <person name="Alioto T."/>
            <person name="Alioto T."/>
        </authorList>
    </citation>
    <scope>NUCLEOTIDE SEQUENCE [LARGE SCALE GENOMIC DNA]</scope>
</reference>
<dbReference type="GO" id="GO:0031085">
    <property type="term" value="C:BLOC-3 complex"/>
    <property type="evidence" value="ECO:0007669"/>
    <property type="project" value="TreeGrafter"/>
</dbReference>
<dbReference type="Proteomes" id="UP000662637">
    <property type="component" value="Unassembled WGS sequence"/>
</dbReference>